<evidence type="ECO:0000313" key="2">
    <source>
        <dbReference type="Proteomes" id="UP000509568"/>
    </source>
</evidence>
<gene>
    <name evidence="1" type="ORF">HWQ56_00860</name>
</gene>
<dbReference type="Proteomes" id="UP000509568">
    <property type="component" value="Chromosome"/>
</dbReference>
<organism evidence="1 2">
    <name type="scientific">Pseudomonas eucalypticola</name>
    <dbReference type="NCBI Taxonomy" id="2599595"/>
    <lineage>
        <taxon>Bacteria</taxon>
        <taxon>Pseudomonadati</taxon>
        <taxon>Pseudomonadota</taxon>
        <taxon>Gammaproteobacteria</taxon>
        <taxon>Pseudomonadales</taxon>
        <taxon>Pseudomonadaceae</taxon>
        <taxon>Pseudomonas</taxon>
    </lineage>
</organism>
<dbReference type="InterPro" id="IPR025409">
    <property type="entry name" value="DUF4303"/>
</dbReference>
<dbReference type="RefSeq" id="WP_176569566.1">
    <property type="nucleotide sequence ID" value="NZ_CP056030.1"/>
</dbReference>
<dbReference type="AlphaFoldDB" id="A0A7D5D454"/>
<proteinExistence type="predicted"/>
<accession>A0A7D5D454</accession>
<keyword evidence="2" id="KW-1185">Reference proteome</keyword>
<dbReference type="Pfam" id="PF14136">
    <property type="entry name" value="DUF4303"/>
    <property type="match status" value="1"/>
</dbReference>
<evidence type="ECO:0000313" key="1">
    <source>
        <dbReference type="EMBL" id="QKZ02416.1"/>
    </source>
</evidence>
<dbReference type="EMBL" id="CP056030">
    <property type="protein sequence ID" value="QKZ02416.1"/>
    <property type="molecule type" value="Genomic_DNA"/>
</dbReference>
<dbReference type="KEGG" id="pez:HWQ56_00860"/>
<protein>
    <submittedName>
        <fullName evidence="1">DUF4303 domain-containing protein</fullName>
    </submittedName>
</protein>
<name>A0A7D5D454_9PSED</name>
<reference evidence="1 2" key="1">
    <citation type="submission" date="2020-06" db="EMBL/GenBank/DDBJ databases">
        <title>Pseudomonas eucalypticola sp. nov., an endophyte of Eucalyptus dunnii leaves with biocontrol ability of eucalyptus leaf blight.</title>
        <authorList>
            <person name="Liu Y."/>
            <person name="Song Z."/>
            <person name="Zeng H."/>
            <person name="Lu M."/>
            <person name="Wang X."/>
            <person name="Lian X."/>
            <person name="Zhang Q."/>
        </authorList>
    </citation>
    <scope>NUCLEOTIDE SEQUENCE [LARGE SCALE GENOMIC DNA]</scope>
    <source>
        <strain evidence="1 2">NP-1</strain>
    </source>
</reference>
<sequence length="191" mass="21723">MDWSELQSRIYHFAKKAFAELHDKCPNEEFYAFALYTDSSAMGIGPSANSIERLNEKIQSELEGEDETPENAAYYKWASSEWAYEAVGGEFFKGINKDLSESAERADFKAFKDKVLQAMTDALDDMVKERFFDSLCKKAGKAVVFVSMTDDDESENIENASARAINPQAIYEAFLGRYDVVNEPQERQDVR</sequence>